<evidence type="ECO:0000256" key="13">
    <source>
        <dbReference type="SAM" id="MobiDB-lite"/>
    </source>
</evidence>
<feature type="region of interest" description="Disordered" evidence="13">
    <location>
        <begin position="1023"/>
        <end position="1139"/>
    </location>
</feature>
<gene>
    <name evidence="16" type="ORF">PSON_ATCC_30995.1.T0690189</name>
</gene>
<proteinExistence type="inferred from homology"/>
<dbReference type="PROSITE" id="PS50067">
    <property type="entry name" value="KINESIN_MOTOR_2"/>
    <property type="match status" value="1"/>
</dbReference>
<dbReference type="AlphaFoldDB" id="A0A8S1P576"/>
<dbReference type="InterPro" id="IPR000008">
    <property type="entry name" value="C2_dom"/>
</dbReference>
<evidence type="ECO:0000256" key="2">
    <source>
        <dbReference type="ARBA" id="ARBA00022448"/>
    </source>
</evidence>
<feature type="compositionally biased region" description="Basic and acidic residues" evidence="13">
    <location>
        <begin position="1122"/>
        <end position="1139"/>
    </location>
</feature>
<feature type="region of interest" description="Disordered" evidence="13">
    <location>
        <begin position="978"/>
        <end position="1009"/>
    </location>
</feature>
<feature type="compositionally biased region" description="Basic and acidic residues" evidence="13">
    <location>
        <begin position="1070"/>
        <end position="1088"/>
    </location>
</feature>
<feature type="binding site" evidence="11">
    <location>
        <begin position="104"/>
        <end position="111"/>
    </location>
    <ligand>
        <name>ATP</name>
        <dbReference type="ChEBI" id="CHEBI:30616"/>
    </ligand>
</feature>
<feature type="domain" description="Kinesin motor" evidence="15">
    <location>
        <begin position="2"/>
        <end position="354"/>
    </location>
</feature>
<organism evidence="16 17">
    <name type="scientific">Paramecium sonneborni</name>
    <dbReference type="NCBI Taxonomy" id="65129"/>
    <lineage>
        <taxon>Eukaryota</taxon>
        <taxon>Sar</taxon>
        <taxon>Alveolata</taxon>
        <taxon>Ciliophora</taxon>
        <taxon>Intramacronucleata</taxon>
        <taxon>Oligohymenophorea</taxon>
        <taxon>Peniculida</taxon>
        <taxon>Parameciidae</taxon>
        <taxon>Paramecium</taxon>
    </lineage>
</organism>
<keyword evidence="4 11" id="KW-0067">ATP-binding</keyword>
<accession>A0A8S1P576</accession>
<keyword evidence="8 11" id="KW-0505">Motor protein</keyword>
<dbReference type="Pfam" id="PF00498">
    <property type="entry name" value="FHA"/>
    <property type="match status" value="1"/>
</dbReference>
<dbReference type="EMBL" id="CAJJDN010000069">
    <property type="protein sequence ID" value="CAD8098024.1"/>
    <property type="molecule type" value="Genomic_DNA"/>
</dbReference>
<feature type="compositionally biased region" description="Low complexity" evidence="13">
    <location>
        <begin position="978"/>
        <end position="1001"/>
    </location>
</feature>
<comment type="subcellular location">
    <subcellularLocation>
        <location evidence="1">Mitochondrion membrane</location>
        <topology evidence="1">Peripheral membrane protein</topology>
    </subcellularLocation>
</comment>
<name>A0A8S1P576_9CILI</name>
<dbReference type="GO" id="GO:0031966">
    <property type="term" value="C:mitochondrial membrane"/>
    <property type="evidence" value="ECO:0007669"/>
    <property type="project" value="UniProtKB-SubCell"/>
</dbReference>
<dbReference type="GO" id="GO:0007018">
    <property type="term" value="P:microtubule-based movement"/>
    <property type="evidence" value="ECO:0007669"/>
    <property type="project" value="InterPro"/>
</dbReference>
<comment type="function">
    <text evidence="9">Microtubule-dependent motor protein required for mitochondrion morphology and transport of mitochondria in neuronal cells.</text>
</comment>
<evidence type="ECO:0000256" key="6">
    <source>
        <dbReference type="ARBA" id="ARBA00023128"/>
    </source>
</evidence>
<keyword evidence="2" id="KW-0813">Transport</keyword>
<feature type="compositionally biased region" description="Basic and acidic residues" evidence="13">
    <location>
        <begin position="575"/>
        <end position="623"/>
    </location>
</feature>
<evidence type="ECO:0000256" key="8">
    <source>
        <dbReference type="ARBA" id="ARBA00023175"/>
    </source>
</evidence>
<dbReference type="InterPro" id="IPR019821">
    <property type="entry name" value="Kinesin_motor_CS"/>
</dbReference>
<evidence type="ECO:0000256" key="11">
    <source>
        <dbReference type="PROSITE-ProRule" id="PRU00283"/>
    </source>
</evidence>
<reference evidence="16" key="1">
    <citation type="submission" date="2021-01" db="EMBL/GenBank/DDBJ databases">
        <authorList>
            <consortium name="Genoscope - CEA"/>
            <person name="William W."/>
        </authorList>
    </citation>
    <scope>NUCLEOTIDE SEQUENCE</scope>
</reference>
<keyword evidence="17" id="KW-1185">Reference proteome</keyword>
<dbReference type="PANTHER" id="PTHR47117">
    <property type="entry name" value="STAR-RELATED LIPID TRANSFER PROTEIN 9"/>
    <property type="match status" value="1"/>
</dbReference>
<evidence type="ECO:0000313" key="16">
    <source>
        <dbReference type="EMBL" id="CAD8098024.1"/>
    </source>
</evidence>
<evidence type="ECO:0000256" key="3">
    <source>
        <dbReference type="ARBA" id="ARBA00022741"/>
    </source>
</evidence>
<feature type="coiled-coil region" evidence="12">
    <location>
        <begin position="362"/>
        <end position="389"/>
    </location>
</feature>
<dbReference type="FunFam" id="2.60.200.20:FF:000034">
    <property type="entry name" value="kinesin-like protein KIF28P"/>
    <property type="match status" value="1"/>
</dbReference>
<evidence type="ECO:0000256" key="4">
    <source>
        <dbReference type="ARBA" id="ARBA00022840"/>
    </source>
</evidence>
<keyword evidence="5 12" id="KW-0175">Coiled coil</keyword>
<keyword evidence="3 11" id="KW-0547">Nucleotide-binding</keyword>
<feature type="compositionally biased region" description="Low complexity" evidence="13">
    <location>
        <begin position="1090"/>
        <end position="1106"/>
    </location>
</feature>
<dbReference type="PROSITE" id="PS00411">
    <property type="entry name" value="KINESIN_MOTOR_1"/>
    <property type="match status" value="1"/>
</dbReference>
<evidence type="ECO:0000256" key="10">
    <source>
        <dbReference type="ARBA" id="ARBA00079247"/>
    </source>
</evidence>
<evidence type="ECO:0000256" key="9">
    <source>
        <dbReference type="ARBA" id="ARBA00054688"/>
    </source>
</evidence>
<evidence type="ECO:0000256" key="12">
    <source>
        <dbReference type="SAM" id="Coils"/>
    </source>
</evidence>
<protein>
    <recommendedName>
        <fullName evidence="10">Kinesin-like protein 6</fullName>
    </recommendedName>
</protein>
<evidence type="ECO:0000259" key="14">
    <source>
        <dbReference type="PROSITE" id="PS50004"/>
    </source>
</evidence>
<keyword evidence="6" id="KW-0496">Mitochondrion</keyword>
<dbReference type="InterPro" id="IPR000253">
    <property type="entry name" value="FHA_dom"/>
</dbReference>
<evidence type="ECO:0000313" key="17">
    <source>
        <dbReference type="Proteomes" id="UP000692954"/>
    </source>
</evidence>
<dbReference type="GO" id="GO:0008017">
    <property type="term" value="F:microtubule binding"/>
    <property type="evidence" value="ECO:0007669"/>
    <property type="project" value="InterPro"/>
</dbReference>
<keyword evidence="7" id="KW-0472">Membrane</keyword>
<evidence type="ECO:0000256" key="7">
    <source>
        <dbReference type="ARBA" id="ARBA00023136"/>
    </source>
</evidence>
<evidence type="ECO:0000256" key="5">
    <source>
        <dbReference type="ARBA" id="ARBA00023054"/>
    </source>
</evidence>
<dbReference type="Pfam" id="PF00225">
    <property type="entry name" value="Kinesin"/>
    <property type="match status" value="1"/>
</dbReference>
<dbReference type="PROSITE" id="PS50004">
    <property type="entry name" value="C2"/>
    <property type="match status" value="1"/>
</dbReference>
<comment type="caution">
    <text evidence="16">The sequence shown here is derived from an EMBL/GenBank/DDBJ whole genome shotgun (WGS) entry which is preliminary data.</text>
</comment>
<dbReference type="OrthoDB" id="303838at2759"/>
<evidence type="ECO:0000256" key="1">
    <source>
        <dbReference type="ARBA" id="ARBA00004318"/>
    </source>
</evidence>
<evidence type="ECO:0000259" key="15">
    <source>
        <dbReference type="PROSITE" id="PS50067"/>
    </source>
</evidence>
<feature type="compositionally biased region" description="Low complexity" evidence="13">
    <location>
        <begin position="1023"/>
        <end position="1046"/>
    </location>
</feature>
<dbReference type="Proteomes" id="UP000692954">
    <property type="component" value="Unassembled WGS sequence"/>
</dbReference>
<dbReference type="GO" id="GO:0003777">
    <property type="term" value="F:microtubule motor activity"/>
    <property type="evidence" value="ECO:0007669"/>
    <property type="project" value="InterPro"/>
</dbReference>
<dbReference type="GO" id="GO:0005524">
    <property type="term" value="F:ATP binding"/>
    <property type="evidence" value="ECO:0007669"/>
    <property type="project" value="UniProtKB-UniRule"/>
</dbReference>
<sequence length="1139" mass="131275">MSVKVAVRVRPYNSRELELNCSLCVAMNGPTTILLDLEDSKKNRDFAFDYSFWSHDSFENDENGYSRPIPGSKYADQQMVFDTVGTEILNNAWQGYHCCLFAYGQTGAGKSYSMVGYGANKGIVPISCEEIFKRIKKNPDSHLTYEVQVSMLEIYNEKVQDLLVPVVKRPTGGLKVREHKVYGVYVEGLTKYPVDSYEAIEAKMDEGSKHRTVAATQMNASSSRAHTIIQIEFKEIKNVDGRKSEKLSVINLVDLAGSEKVGKTGAQGDRLKEAGNINKSLSVLGQVIAALADKAMGKGKNAVVPYRDSQLTRILQNALGGNSKTLMICAVSPATDNYEETLSTLRYADQAKKIKNCAVVNESDVDKKLREQQEEIHSLKQQLMMLQQQLKGGVINPEMLKQLSQIQDDIETNETIMQENQESFQSKLEKQKQKDEEEDDVDLQNEGIKEHPHLVNLNEDPLLNRKILKSLNQEETHVGRPNGNPTPQIVVNAMCVQPNHAVITNKEGIVEIKPFTKECGDFIFVNGSPITGPTLLHHNDRIIFGTTTTFLVQIPGSEQIEQGPEIDWELAQQEMQKKEEEKRQEQQRQAEKQVHEEMQRKKQELEEQRKEEQRLYEEQMKKQQEDFDRKMKALEEQNKDMLNRALMAEEERKLIEERKKLEEETLQKQLQREKARKQYEDEETMKKYRIKEKNFIENKLQKYLPKVLEVNLIAKELKRNVTLEARLKYVYADDQEYSQFTEENAQKGQIQIQVNNKEEGQIYYWDLHKFSNRYYIIKDLLERYFESNQLLSLPKDQDPFWDPPEARVIGSGFLKLQALAYLMDNPCDLTLVGEHFQCGTLKVNLIPTDETGQRNLSEDIEDGIEPPVEDPSELVGRRFDFRVSIESARLPENLCKDTYVEYSIQVEEKKKELFKTKTLSGAHPNPIYNYDQQHTFDQLTEVQLNYLINGTICFKVYGYDENKSKDLKKREIPVENLIPQQQTTQLPNQTSISQQPQSSQSTEQAKKQEEHIDILTKTINQSKNIQQQQQQQQQQLSQQPNKPVQQISQVKQPIEKFNPIQPPPQTINKQDNRQDNRQSVKEYEDHTSEQQQMKAKLQQQQMNAQKPRSSSQDRTPAMMSKGKPDPKKGTKKDDGCNIF</sequence>
<dbReference type="SMART" id="SM00129">
    <property type="entry name" value="KISc"/>
    <property type="match status" value="1"/>
</dbReference>
<feature type="region of interest" description="Disordered" evidence="13">
    <location>
        <begin position="421"/>
        <end position="441"/>
    </location>
</feature>
<comment type="similarity">
    <text evidence="11">Belongs to the TRAFAC class myosin-kinesin ATPase superfamily. Kinesin family.</text>
</comment>
<dbReference type="InterPro" id="IPR001752">
    <property type="entry name" value="Kinesin_motor_dom"/>
</dbReference>
<dbReference type="FunFam" id="3.40.850.10:FF:000063">
    <property type="entry name" value="Kinesin-like protein"/>
    <property type="match status" value="1"/>
</dbReference>
<feature type="domain" description="C2" evidence="14">
    <location>
        <begin position="860"/>
        <end position="987"/>
    </location>
</feature>
<feature type="region of interest" description="Disordered" evidence="13">
    <location>
        <begin position="574"/>
        <end position="623"/>
    </location>
</feature>